<keyword evidence="3" id="KW-1185">Reference proteome</keyword>
<accession>A0ABT7KKK7</accession>
<dbReference type="RefSeq" id="WP_285882614.1">
    <property type="nucleotide sequence ID" value="NZ_JARFYN010000045.1"/>
</dbReference>
<dbReference type="InterPro" id="IPR004919">
    <property type="entry name" value="GmrSD_N"/>
</dbReference>
<dbReference type="Pfam" id="PF03235">
    <property type="entry name" value="GmrSD_N"/>
    <property type="match status" value="1"/>
</dbReference>
<evidence type="ECO:0000313" key="2">
    <source>
        <dbReference type="EMBL" id="MDL2409170.1"/>
    </source>
</evidence>
<dbReference type="PANTHER" id="PTHR39639">
    <property type="entry name" value="CHROMOSOME 16, WHOLE GENOME SHOTGUN SEQUENCE"/>
    <property type="match status" value="1"/>
</dbReference>
<organism evidence="2 3">
    <name type="scientific">Rhizobium calliandrae</name>
    <dbReference type="NCBI Taxonomy" id="1312182"/>
    <lineage>
        <taxon>Bacteria</taxon>
        <taxon>Pseudomonadati</taxon>
        <taxon>Pseudomonadota</taxon>
        <taxon>Alphaproteobacteria</taxon>
        <taxon>Hyphomicrobiales</taxon>
        <taxon>Rhizobiaceae</taxon>
        <taxon>Rhizobium/Agrobacterium group</taxon>
        <taxon>Rhizobium</taxon>
    </lineage>
</organism>
<gene>
    <name evidence="2" type="ORF">PY650_26755</name>
</gene>
<feature type="domain" description="GmrSD restriction endonucleases N-terminal" evidence="1">
    <location>
        <begin position="52"/>
        <end position="195"/>
    </location>
</feature>
<sequence>MSAAQPENANDLFAPLTTQFEVAVEPEETETEGVKPWDPKQIRITTKNFTIREIYSQIEQDELDLAPDFQRSFVWKDRQQIRLIESILLGIPLPAFYFNQDKHGAHQVIDGVQRLTTVKLFMSNSLSLHDTHLEYLKDLEGLTYDTLEAPVRRRFASTQIVAHVIEPQTPDEVKYDIFNRVNTGGSPLTAQEIRHCMSKTISRDFLKSLVERDSFDRATTFTFWTKDQAGVLVRDNQRMADREMALRFCAFRSVPIAEYEKAASLDGFLLDFTRQIDAARADLLSPVNLFALEAAFERSMQNCAAILEEAAFRRWPPSALRRGPINRAIFEAQALALAEYDIQQLLPHKSEIVTAFRSLFDDPNYDSAVRAGTGDVRKIERRLNMTRERVEAIVG</sequence>
<dbReference type="PANTHER" id="PTHR39639:SF1">
    <property type="entry name" value="DUF262 DOMAIN-CONTAINING PROTEIN"/>
    <property type="match status" value="1"/>
</dbReference>
<proteinExistence type="predicted"/>
<comment type="caution">
    <text evidence="2">The sequence shown here is derived from an EMBL/GenBank/DDBJ whole genome shotgun (WGS) entry which is preliminary data.</text>
</comment>
<name>A0ABT7KKK7_9HYPH</name>
<protein>
    <submittedName>
        <fullName evidence="2">DUF262 domain-containing protein</fullName>
    </submittedName>
</protein>
<dbReference type="EMBL" id="JARFYN010000045">
    <property type="protein sequence ID" value="MDL2409170.1"/>
    <property type="molecule type" value="Genomic_DNA"/>
</dbReference>
<evidence type="ECO:0000259" key="1">
    <source>
        <dbReference type="Pfam" id="PF03235"/>
    </source>
</evidence>
<dbReference type="Proteomes" id="UP001172630">
    <property type="component" value="Unassembled WGS sequence"/>
</dbReference>
<evidence type="ECO:0000313" key="3">
    <source>
        <dbReference type="Proteomes" id="UP001172630"/>
    </source>
</evidence>
<reference evidence="2" key="1">
    <citation type="submission" date="2023-06" db="EMBL/GenBank/DDBJ databases">
        <title>Phylogenetic Diversity of Rhizobium strains.</title>
        <authorList>
            <person name="Moura F.T."/>
            <person name="Helene L.C.F."/>
            <person name="Hungria M."/>
        </authorList>
    </citation>
    <scope>NUCLEOTIDE SEQUENCE</scope>
    <source>
        <strain evidence="2">CCGE524</strain>
    </source>
</reference>